<keyword evidence="3" id="KW-1185">Reference proteome</keyword>
<accession>A0AA39ZSD5</accession>
<dbReference type="Proteomes" id="UP001172102">
    <property type="component" value="Unassembled WGS sequence"/>
</dbReference>
<name>A0AA39ZSD5_9PEZI</name>
<evidence type="ECO:0000313" key="3">
    <source>
        <dbReference type="Proteomes" id="UP001172102"/>
    </source>
</evidence>
<organism evidence="2 3">
    <name type="scientific">Lasiosphaeris hirsuta</name>
    <dbReference type="NCBI Taxonomy" id="260670"/>
    <lineage>
        <taxon>Eukaryota</taxon>
        <taxon>Fungi</taxon>
        <taxon>Dikarya</taxon>
        <taxon>Ascomycota</taxon>
        <taxon>Pezizomycotina</taxon>
        <taxon>Sordariomycetes</taxon>
        <taxon>Sordariomycetidae</taxon>
        <taxon>Sordariales</taxon>
        <taxon>Lasiosphaeriaceae</taxon>
        <taxon>Lasiosphaeris</taxon>
    </lineage>
</organism>
<feature type="signal peptide" evidence="1">
    <location>
        <begin position="1"/>
        <end position="23"/>
    </location>
</feature>
<reference evidence="2" key="1">
    <citation type="submission" date="2023-06" db="EMBL/GenBank/DDBJ databases">
        <title>Genome-scale phylogeny and comparative genomics of the fungal order Sordariales.</title>
        <authorList>
            <consortium name="Lawrence Berkeley National Laboratory"/>
            <person name="Hensen N."/>
            <person name="Bonometti L."/>
            <person name="Westerberg I."/>
            <person name="Brannstrom I.O."/>
            <person name="Guillou S."/>
            <person name="Cros-Aarteil S."/>
            <person name="Calhoun S."/>
            <person name="Haridas S."/>
            <person name="Kuo A."/>
            <person name="Mondo S."/>
            <person name="Pangilinan J."/>
            <person name="Riley R."/>
            <person name="Labutti K."/>
            <person name="Andreopoulos B."/>
            <person name="Lipzen A."/>
            <person name="Chen C."/>
            <person name="Yanf M."/>
            <person name="Daum C."/>
            <person name="Ng V."/>
            <person name="Clum A."/>
            <person name="Steindorff A."/>
            <person name="Ohm R."/>
            <person name="Martin F."/>
            <person name="Silar P."/>
            <person name="Natvig D."/>
            <person name="Lalanne C."/>
            <person name="Gautier V."/>
            <person name="Ament-Velasquez S.L."/>
            <person name="Kruys A."/>
            <person name="Hutchinson M.I."/>
            <person name="Powell A.J."/>
            <person name="Barry K."/>
            <person name="Miller A.N."/>
            <person name="Grigoriev I.V."/>
            <person name="Debuchy R."/>
            <person name="Gladieux P."/>
            <person name="Thoren M.H."/>
            <person name="Johannesson H."/>
        </authorList>
    </citation>
    <scope>NUCLEOTIDE SEQUENCE</scope>
    <source>
        <strain evidence="2">SMH4607-1</strain>
    </source>
</reference>
<sequence>MLFQTAISAAVALFSAHQAMASAVPISQEAAVDVPVNILIATDSYFACNCPNNCSHKQGSSCKYFTGPSNNSPVAKGKCARRDGQLVCIAQ</sequence>
<proteinExistence type="predicted"/>
<keyword evidence="1" id="KW-0732">Signal</keyword>
<gene>
    <name evidence="2" type="ORF">B0H67DRAFT_595030</name>
</gene>
<feature type="chain" id="PRO_5041439930" evidence="1">
    <location>
        <begin position="24"/>
        <end position="91"/>
    </location>
</feature>
<protein>
    <submittedName>
        <fullName evidence="2">Uncharacterized protein</fullName>
    </submittedName>
</protein>
<dbReference type="AlphaFoldDB" id="A0AA39ZSD5"/>
<evidence type="ECO:0000313" key="2">
    <source>
        <dbReference type="EMBL" id="KAK0702737.1"/>
    </source>
</evidence>
<dbReference type="EMBL" id="JAUKUA010000008">
    <property type="protein sequence ID" value="KAK0702737.1"/>
    <property type="molecule type" value="Genomic_DNA"/>
</dbReference>
<evidence type="ECO:0000256" key="1">
    <source>
        <dbReference type="SAM" id="SignalP"/>
    </source>
</evidence>
<comment type="caution">
    <text evidence="2">The sequence shown here is derived from an EMBL/GenBank/DDBJ whole genome shotgun (WGS) entry which is preliminary data.</text>
</comment>